<feature type="region of interest" description="Disordered" evidence="1">
    <location>
        <begin position="741"/>
        <end position="768"/>
    </location>
</feature>
<evidence type="ECO:0000259" key="3">
    <source>
        <dbReference type="Pfam" id="PF13625"/>
    </source>
</evidence>
<evidence type="ECO:0008006" key="6">
    <source>
        <dbReference type="Google" id="ProtNLM"/>
    </source>
</evidence>
<evidence type="ECO:0000313" key="5">
    <source>
        <dbReference type="Proteomes" id="UP000610124"/>
    </source>
</evidence>
<organism evidence="4 5">
    <name type="scientific">Kitasatospora aureofaciens</name>
    <name type="common">Streptomyces aureofaciens</name>
    <dbReference type="NCBI Taxonomy" id="1894"/>
    <lineage>
        <taxon>Bacteria</taxon>
        <taxon>Bacillati</taxon>
        <taxon>Actinomycetota</taxon>
        <taxon>Actinomycetes</taxon>
        <taxon>Kitasatosporales</taxon>
        <taxon>Streptomycetaceae</taxon>
        <taxon>Kitasatospora</taxon>
    </lineage>
</organism>
<accession>A0A8H9HQZ7</accession>
<feature type="region of interest" description="Disordered" evidence="1">
    <location>
        <begin position="784"/>
        <end position="803"/>
    </location>
</feature>
<feature type="region of interest" description="Disordered" evidence="1">
    <location>
        <begin position="335"/>
        <end position="354"/>
    </location>
</feature>
<dbReference type="Pfam" id="PF13625">
    <property type="entry name" value="Helicase_C_3"/>
    <property type="match status" value="1"/>
</dbReference>
<dbReference type="PROSITE" id="PS52050">
    <property type="entry name" value="WYL"/>
    <property type="match status" value="1"/>
</dbReference>
<dbReference type="EMBL" id="BMUB01000008">
    <property type="protein sequence ID" value="GGU82466.1"/>
    <property type="molecule type" value="Genomic_DNA"/>
</dbReference>
<reference evidence="4" key="1">
    <citation type="journal article" date="2014" name="Int. J. Syst. Evol. Microbiol.">
        <title>Complete genome sequence of Corynebacterium casei LMG S-19264T (=DSM 44701T), isolated from a smear-ripened cheese.</title>
        <authorList>
            <consortium name="US DOE Joint Genome Institute (JGI-PGF)"/>
            <person name="Walter F."/>
            <person name="Albersmeier A."/>
            <person name="Kalinowski J."/>
            <person name="Ruckert C."/>
        </authorList>
    </citation>
    <scope>NUCLEOTIDE SEQUENCE</scope>
    <source>
        <strain evidence="4">JCM 4434</strain>
    </source>
</reference>
<feature type="domain" description="WYL" evidence="2">
    <location>
        <begin position="809"/>
        <end position="871"/>
    </location>
</feature>
<feature type="compositionally biased region" description="Pro residues" evidence="1">
    <location>
        <begin position="756"/>
        <end position="768"/>
    </location>
</feature>
<feature type="compositionally biased region" description="Low complexity" evidence="1">
    <location>
        <begin position="42"/>
        <end position="56"/>
    </location>
</feature>
<sequence>MTVPTVPRPRESIAATVTATVVRGCGPAYERTPSSALPTNLGRMTTQQGPQRQGRTSAGPRTLAEELRARPDDAIAALLRSRPDLLNPVPGDLTQLSARLSSRASALRALERLDRFTLQVAEALATCPDGTGLATVRTLLTGPSKVKPHPGATPLTPADRSAVAAALPRAVATLRDRALLWGPDNGLRLVLAVREALAPTAANPGRTGLGPTLAEATTGMSPARLQQLLASAGQPATPDPVTAVAALTALLSDRARCAALLDTAPEPALRLLDRLVWGPPTGTVPDATRPVTAEDAQSPVEWLLARGLLLPTSPGSVVLPRELALHLRGGRTHRTVEPLQPEPAPAAPPRDPQAVDSAAAGQAHTAVKTVEELLEAWGLTPPPTLRAGGLGVRDLKRAAQTLETTEQQAAFWLELAYTAGLLAPDGEADECWAPTPGYDSWLQLDTAERWSVLARAWLAATRVPALTGTPDGKGKPRAALGPELDRTLAPSVRRAALALLAELPPGTPATAEELLPTLRWQRPLRGGPTGPDGRELRDDLTTWTLAEAELLGITGRGALAAPARALLTAESDPAEVLAPLLPQPLDHVILQPDLTAIAPGPLLTPLAQALALCADIESKGGATVYRFTPTSVRRALDAGRTAADLQTFLDRHSRTPVPQPLSYLIDDVARRHGILRVGAASSYLRCDDPALLNEVLADRRAADLRLRLLAPTVLASQAAPDVLLAALRTMGYAPAAESAEGDVLITRPDSHRTPPRTAPTPVPDGPPVPDDTLLAAAVKAIRAGDRAATASRREPTPDPRQLPRTAAAETLAALQTAVLLGERMWIGYLNAEGIASQRIIDPVKVEGGFVTAFDHHADELRTFALHRITGVAELDE</sequence>
<feature type="domain" description="Helicase XPB/Ssl2 N-terminal" evidence="3">
    <location>
        <begin position="588"/>
        <end position="709"/>
    </location>
</feature>
<name>A0A8H9HQZ7_KITAU</name>
<reference evidence="4" key="2">
    <citation type="submission" date="2020-09" db="EMBL/GenBank/DDBJ databases">
        <authorList>
            <person name="Sun Q."/>
            <person name="Ohkuma M."/>
        </authorList>
    </citation>
    <scope>NUCLEOTIDE SEQUENCE</scope>
    <source>
        <strain evidence="4">JCM 4434</strain>
    </source>
</reference>
<feature type="compositionally biased region" description="Pro residues" evidence="1">
    <location>
        <begin position="340"/>
        <end position="351"/>
    </location>
</feature>
<dbReference type="AlphaFoldDB" id="A0A8H9HQZ7"/>
<dbReference type="Pfam" id="PF13280">
    <property type="entry name" value="WYL"/>
    <property type="match status" value="1"/>
</dbReference>
<proteinExistence type="predicted"/>
<dbReference type="InterPro" id="IPR026881">
    <property type="entry name" value="WYL_dom"/>
</dbReference>
<gene>
    <name evidence="4" type="ORF">GCM10010502_38020</name>
</gene>
<protein>
    <recommendedName>
        <fullName evidence="6">DNA-binding protein</fullName>
    </recommendedName>
</protein>
<feature type="region of interest" description="Disordered" evidence="1">
    <location>
        <begin position="26"/>
        <end position="61"/>
    </location>
</feature>
<dbReference type="Proteomes" id="UP000610124">
    <property type="component" value="Unassembled WGS sequence"/>
</dbReference>
<comment type="caution">
    <text evidence="4">The sequence shown here is derived from an EMBL/GenBank/DDBJ whole genome shotgun (WGS) entry which is preliminary data.</text>
</comment>
<evidence type="ECO:0000313" key="4">
    <source>
        <dbReference type="EMBL" id="GGU82466.1"/>
    </source>
</evidence>
<evidence type="ECO:0000256" key="1">
    <source>
        <dbReference type="SAM" id="MobiDB-lite"/>
    </source>
</evidence>
<dbReference type="InterPro" id="IPR032830">
    <property type="entry name" value="XPB/Ssl2_N"/>
</dbReference>
<evidence type="ECO:0000259" key="2">
    <source>
        <dbReference type="Pfam" id="PF13280"/>
    </source>
</evidence>